<evidence type="ECO:0000313" key="3">
    <source>
        <dbReference type="Proteomes" id="UP000016933"/>
    </source>
</evidence>
<evidence type="ECO:0000313" key="2">
    <source>
        <dbReference type="EMBL" id="EME50126.1"/>
    </source>
</evidence>
<keyword evidence="3" id="KW-1185">Reference proteome</keyword>
<name>N1Q2Z9_DOTSN</name>
<organism evidence="2 3">
    <name type="scientific">Dothistroma septosporum (strain NZE10 / CBS 128990)</name>
    <name type="common">Red band needle blight fungus</name>
    <name type="synonym">Mycosphaerella pini</name>
    <dbReference type="NCBI Taxonomy" id="675120"/>
    <lineage>
        <taxon>Eukaryota</taxon>
        <taxon>Fungi</taxon>
        <taxon>Dikarya</taxon>
        <taxon>Ascomycota</taxon>
        <taxon>Pezizomycotina</taxon>
        <taxon>Dothideomycetes</taxon>
        <taxon>Dothideomycetidae</taxon>
        <taxon>Mycosphaerellales</taxon>
        <taxon>Mycosphaerellaceae</taxon>
        <taxon>Dothistroma</taxon>
    </lineage>
</organism>
<dbReference type="eggNOG" id="ENOG502SWY5">
    <property type="taxonomic scope" value="Eukaryota"/>
</dbReference>
<feature type="compositionally biased region" description="Basic and acidic residues" evidence="1">
    <location>
        <begin position="58"/>
        <end position="68"/>
    </location>
</feature>
<dbReference type="OMA" id="PAIGMQD"/>
<reference evidence="2" key="1">
    <citation type="journal article" date="2012" name="PLoS Pathog.">
        <title>Diverse lifestyles and strategies of plant pathogenesis encoded in the genomes of eighteen Dothideomycetes fungi.</title>
        <authorList>
            <person name="Ohm R.A."/>
            <person name="Feau N."/>
            <person name="Henrissat B."/>
            <person name="Schoch C.L."/>
            <person name="Horwitz B.A."/>
            <person name="Barry K.W."/>
            <person name="Condon B.J."/>
            <person name="Copeland A.C."/>
            <person name="Dhillon B."/>
            <person name="Glaser F."/>
            <person name="Hesse C.N."/>
            <person name="Kosti I."/>
            <person name="LaButti K."/>
            <person name="Lindquist E.A."/>
            <person name="Lucas S."/>
            <person name="Salamov A.A."/>
            <person name="Bradshaw R.E."/>
            <person name="Ciuffetti L."/>
            <person name="Hamelin R.C."/>
            <person name="Kema G.H.J."/>
            <person name="Lawrence C."/>
            <person name="Scott J.A."/>
            <person name="Spatafora J.W."/>
            <person name="Turgeon B.G."/>
            <person name="de Wit P.J.G.M."/>
            <person name="Zhong S."/>
            <person name="Goodwin S.B."/>
            <person name="Grigoriev I.V."/>
        </authorList>
    </citation>
    <scope>NUCLEOTIDE SEQUENCE [LARGE SCALE GENOMIC DNA]</scope>
    <source>
        <strain evidence="2">NZE10</strain>
    </source>
</reference>
<dbReference type="OrthoDB" id="3945172at2759"/>
<sequence length="130" mass="14018">MAQSSPSEVLSFVRTIRAGQTLKTRTISRASARPFSSSIRPLYPETDRPKSDVGGPGKDSKHALDKDNSSVQDVQTSNSHAARSARAQDTGGAATQQKDPKNQEAQKTKDAFPERPDNIGMQDERGGKGH</sequence>
<accession>N1Q2Z9</accession>
<feature type="compositionally biased region" description="Polar residues" evidence="1">
    <location>
        <begin position="69"/>
        <end position="81"/>
    </location>
</feature>
<proteinExistence type="predicted"/>
<feature type="region of interest" description="Disordered" evidence="1">
    <location>
        <begin position="24"/>
        <end position="130"/>
    </location>
</feature>
<evidence type="ECO:0000256" key="1">
    <source>
        <dbReference type="SAM" id="MobiDB-lite"/>
    </source>
</evidence>
<dbReference type="HOGENOM" id="CLU_120062_2_0_1"/>
<feature type="compositionally biased region" description="Polar residues" evidence="1">
    <location>
        <begin position="24"/>
        <end position="39"/>
    </location>
</feature>
<reference evidence="2" key="2">
    <citation type="submission" date="2012-09" db="EMBL/GenBank/DDBJ databases">
        <title>The Genomes of the Fungal Plant Pathogens Cladosporium fulvum and Dothistroma septosporum Reveal Adaptation to Different Hosts and Lifestyles but also Signatures of Common Ancestry.</title>
        <authorList>
            <consortium name="DOE Joint Genome Institute"/>
            <person name="de Wit P.J.G.M."/>
            <person name="van der Burgt A."/>
            <person name="Okmen B."/>
            <person name="Stergiopoulos I."/>
            <person name="Abd-Elsalam K."/>
            <person name="Aerts A.L."/>
            <person name="Bahkali A.H.A."/>
            <person name="Beenen H.G."/>
            <person name="Chettri P."/>
            <person name="Cox M.P."/>
            <person name="Datema E."/>
            <person name="de Vries R.P."/>
            <person name="Dhillon B."/>
            <person name="Ganley A.R."/>
            <person name="Griffiths S."/>
            <person name="Guo Y."/>
            <person name="Hamelin R.C."/>
            <person name="Henrissat B."/>
            <person name="Kabir M.S."/>
            <person name="Jashni M.K."/>
            <person name="Kema G."/>
            <person name="Klaubauf S."/>
            <person name="Lapidus A."/>
            <person name="Levasseur A."/>
            <person name="Lindquist E."/>
            <person name="Mehrabi R."/>
            <person name="Ohm R.A."/>
            <person name="Owen T.J."/>
            <person name="Salamov A."/>
            <person name="Schwelm A."/>
            <person name="Schijlen E."/>
            <person name="Sun H."/>
            <person name="den Burg H.A."/>
            <person name="van Ham R.C.H.J."/>
            <person name="Zhang S."/>
            <person name="Goodwin S.B."/>
            <person name="Grigoriev I.V."/>
            <person name="Collemare J."/>
            <person name="Bradshaw R.E."/>
        </authorList>
    </citation>
    <scope>NUCLEOTIDE SEQUENCE</scope>
    <source>
        <strain evidence="2">NZE10</strain>
    </source>
</reference>
<gene>
    <name evidence="2" type="ORF">DOTSEDRAFT_68853</name>
</gene>
<protein>
    <submittedName>
        <fullName evidence="2">Uncharacterized protein</fullName>
    </submittedName>
</protein>
<dbReference type="Proteomes" id="UP000016933">
    <property type="component" value="Unassembled WGS sequence"/>
</dbReference>
<feature type="compositionally biased region" description="Basic and acidic residues" evidence="1">
    <location>
        <begin position="98"/>
        <end position="130"/>
    </location>
</feature>
<dbReference type="AlphaFoldDB" id="N1Q2Z9"/>
<dbReference type="EMBL" id="KB446535">
    <property type="protein sequence ID" value="EME50126.1"/>
    <property type="molecule type" value="Genomic_DNA"/>
</dbReference>